<evidence type="ECO:0000256" key="1">
    <source>
        <dbReference type="ARBA" id="ARBA00004496"/>
    </source>
</evidence>
<keyword evidence="7" id="KW-0239">DNA-directed DNA polymerase</keyword>
<evidence type="ECO:0000259" key="12">
    <source>
        <dbReference type="Pfam" id="PF02811"/>
    </source>
</evidence>
<dbReference type="InterPro" id="IPR004365">
    <property type="entry name" value="NA-bd_OB_tRNA"/>
</dbReference>
<dbReference type="Pfam" id="PF02811">
    <property type="entry name" value="PHP"/>
    <property type="match status" value="1"/>
</dbReference>
<evidence type="ECO:0000256" key="6">
    <source>
        <dbReference type="ARBA" id="ARBA00022705"/>
    </source>
</evidence>
<evidence type="ECO:0000259" key="14">
    <source>
        <dbReference type="Pfam" id="PF14579"/>
    </source>
</evidence>
<dbReference type="Gene3D" id="3.20.20.140">
    <property type="entry name" value="Metal-dependent hydrolases"/>
    <property type="match status" value="1"/>
</dbReference>
<comment type="subunit">
    <text evidence="9">DNA polymerase III contains a core (composed of alpha, epsilon and theta chains) that associates with a tau subunit. This core dimerizes to form the POLIII' complex. PolIII' associates with the gamma complex (composed of gamma, delta, delta', psi and chi chains) and with the beta chain to form the complete DNA polymerase III complex.</text>
</comment>
<dbReference type="GO" id="GO:0003676">
    <property type="term" value="F:nucleic acid binding"/>
    <property type="evidence" value="ECO:0007669"/>
    <property type="project" value="InterPro"/>
</dbReference>
<comment type="similarity">
    <text evidence="2">Belongs to the DNA polymerase type-C family. DnaE subfamily.</text>
</comment>
<keyword evidence="6" id="KW-0235">DNA replication</keyword>
<evidence type="ECO:0000259" key="15">
    <source>
        <dbReference type="Pfam" id="PF17657"/>
    </source>
</evidence>
<evidence type="ECO:0000256" key="10">
    <source>
        <dbReference type="ARBA" id="ARBA00049244"/>
    </source>
</evidence>
<reference evidence="16 17" key="1">
    <citation type="journal article" date="2018" name="Nat. Biotechnol.">
        <title>A standardized bacterial taxonomy based on genome phylogeny substantially revises the tree of life.</title>
        <authorList>
            <person name="Parks D.H."/>
            <person name="Chuvochina M."/>
            <person name="Waite D.W."/>
            <person name="Rinke C."/>
            <person name="Skarshewski A."/>
            <person name="Chaumeil P.A."/>
            <person name="Hugenholtz P."/>
        </authorList>
    </citation>
    <scope>NUCLEOTIDE SEQUENCE [LARGE SCALE GENOMIC DNA]</scope>
    <source>
        <strain evidence="16">UBA11306</strain>
    </source>
</reference>
<evidence type="ECO:0000313" key="16">
    <source>
        <dbReference type="EMBL" id="HCS93201.1"/>
    </source>
</evidence>
<dbReference type="EC" id="2.7.7.7" evidence="3"/>
<comment type="subcellular location">
    <subcellularLocation>
        <location evidence="1">Cytoplasm</location>
    </subcellularLocation>
</comment>
<dbReference type="GO" id="GO:0003887">
    <property type="term" value="F:DNA-directed DNA polymerase activity"/>
    <property type="evidence" value="ECO:0007669"/>
    <property type="project" value="UniProtKB-KW"/>
</dbReference>
<evidence type="ECO:0000256" key="2">
    <source>
        <dbReference type="ARBA" id="ARBA00009496"/>
    </source>
</evidence>
<feature type="domain" description="PHP" evidence="12">
    <location>
        <begin position="9"/>
        <end position="106"/>
    </location>
</feature>
<dbReference type="InterPro" id="IPR029460">
    <property type="entry name" value="DNAPol_HHH"/>
</dbReference>
<dbReference type="AlphaFoldDB" id="A0A3D4S5H4"/>
<evidence type="ECO:0000256" key="4">
    <source>
        <dbReference type="ARBA" id="ARBA00022679"/>
    </source>
</evidence>
<dbReference type="Proteomes" id="UP000262195">
    <property type="component" value="Unassembled WGS sequence"/>
</dbReference>
<dbReference type="InterPro" id="IPR040982">
    <property type="entry name" value="DNA_pol3_finger"/>
</dbReference>
<proteinExistence type="inferred from homology"/>
<comment type="function">
    <text evidence="8">DNA polymerase III is a complex, multichain enzyme responsible for most of the replicative synthesis in bacteria. This DNA polymerase also exhibits 3' to 5' exonuclease activity. The alpha chain is the DNA polymerase.</text>
</comment>
<evidence type="ECO:0000259" key="13">
    <source>
        <dbReference type="Pfam" id="PF07733"/>
    </source>
</evidence>
<protein>
    <recommendedName>
        <fullName evidence="3">DNA-directed DNA polymerase</fullName>
        <ecNumber evidence="3">2.7.7.7</ecNumber>
    </recommendedName>
</protein>
<dbReference type="EMBL" id="DQHO01000003">
    <property type="protein sequence ID" value="HCS93201.1"/>
    <property type="molecule type" value="Genomic_DNA"/>
</dbReference>
<organism evidence="16 17">
    <name type="scientific">Bavariicoccus seileri</name>
    <dbReference type="NCBI Taxonomy" id="549685"/>
    <lineage>
        <taxon>Bacteria</taxon>
        <taxon>Bacillati</taxon>
        <taxon>Bacillota</taxon>
        <taxon>Bacilli</taxon>
        <taxon>Lactobacillales</taxon>
        <taxon>Enterococcaceae</taxon>
        <taxon>Bavariicoccus</taxon>
    </lineage>
</organism>
<dbReference type="Gene3D" id="1.10.150.870">
    <property type="match status" value="1"/>
</dbReference>
<feature type="domain" description="Bacterial DNA polymerase III alpha subunit NTPase" evidence="13">
    <location>
        <begin position="276"/>
        <end position="533"/>
    </location>
</feature>
<sequence>MGQPFNVFSDYSFLRSALTIDRYAELGSQLGYTSLVLADLDSTMGLVEFYQKCLAKQIKPIMGVSHYLNLAHINVKAPYDILLSAIALDNTGYQKMLSLATYSTDKEWGLILQESRKLTDHLAFILHLDDDFTIEVLSTLKQIVSDFSWEIYIAIDPREFSEEKLNIITDWLSHNPDIMAIASEKVRYPSAHYQKGYRVLRAIDREDGLSQSDLSTGSYYLPSQKEFNQFFPTTNPILNDSLNENESLARKVEVSLLFKTLHLPKFKTPDNEDSSQYLKKLCYEGLEKKALTEDEAYRDRLDHELTVIDRMGFSDYFLIVADVIDYAKSMKIVTSPGRGSAAGSLTSYLLGITELDPIKENLLFERFLNEERFNMPDIDLDLPDNKRDEVLQYVAKKYGENHVAQIATVGTFAAKSAIRDVGRVLKSSASVVDRLAKSVPNKLKIKLADAYRESRQFAQLVDQSAESQKIVEIAQQIEGLSRHLSTHAAGVVICDQPLTNFTALFLRNKQLPLTQFQMGSVEEIGLLKMDFLGIRNLAIVQDAVTFIKVDDPDFDLTAIPLNDKSVYQLFSQGDTDGIFQFESAGIRQVLKRLMPQSLEDLTAVNALYRPGPMEQIDHFIKRKHHEEPIHFPHDTLKKILANTYGIMVYQEQVMQVAVTMAGFTLGQADILRRAMSKKKKDIIEEEKKRFVSGAQKLGYDAKEATTVYAYIEKFADYGFNRSHAMAYSLLAYRMAYLKVHYPAAFFASLINSLSLNSTKGQQYLNDMRFKRINLFGPDINNSTHLIAVYKKGLLLGFDQIKGISTLFSERILSKRKNEKFHSFIDFYQRVGQKQSDSMIEKLIRVGAFDSFGVNRASLLKTIPVLKEQDSLFGDLINHLNQDLGVSYQHTEEMPLDQRLNDEIALLGTIVSFHPLANDRRLIHVMGYRSLLSLKDKDRSFEGLVYIQSVEKIKTKKGESMAFLTVSDETKQLTVVVFSKVYYQHISLLKPNKKIVLKGKPSFSKDMALQVIASNFISYDEAKKIAIERERKLVINLDNVEKITYEKLIAIFKKHSGESPLIFVRQPDRRKFYDRRIRKVTISSVLLSEISAIIGEKNLYVASSPLESSEKIIKN</sequence>
<dbReference type="Pfam" id="PF01336">
    <property type="entry name" value="tRNA_anti-codon"/>
    <property type="match status" value="1"/>
</dbReference>
<feature type="domain" description="DNA polymerase helix-hairpin-helix motif" evidence="14">
    <location>
        <begin position="772"/>
        <end position="858"/>
    </location>
</feature>
<dbReference type="GO" id="GO:0006260">
    <property type="term" value="P:DNA replication"/>
    <property type="evidence" value="ECO:0007669"/>
    <property type="project" value="UniProtKB-KW"/>
</dbReference>
<name>A0A3D4S5H4_9ENTE</name>
<dbReference type="InterPro" id="IPR011708">
    <property type="entry name" value="DNA_pol3_alpha_NTPase_dom"/>
</dbReference>
<dbReference type="CDD" id="cd04485">
    <property type="entry name" value="DnaE_OBF"/>
    <property type="match status" value="1"/>
</dbReference>
<accession>A0A3D4S5H4</accession>
<dbReference type="InterPro" id="IPR004013">
    <property type="entry name" value="PHP_dom"/>
</dbReference>
<evidence type="ECO:0000256" key="7">
    <source>
        <dbReference type="ARBA" id="ARBA00022932"/>
    </source>
</evidence>
<dbReference type="PANTHER" id="PTHR32294">
    <property type="entry name" value="DNA POLYMERASE III SUBUNIT ALPHA"/>
    <property type="match status" value="1"/>
</dbReference>
<comment type="catalytic activity">
    <reaction evidence="10">
        <text>DNA(n) + a 2'-deoxyribonucleoside 5'-triphosphate = DNA(n+1) + diphosphate</text>
        <dbReference type="Rhea" id="RHEA:22508"/>
        <dbReference type="Rhea" id="RHEA-COMP:17339"/>
        <dbReference type="Rhea" id="RHEA-COMP:17340"/>
        <dbReference type="ChEBI" id="CHEBI:33019"/>
        <dbReference type="ChEBI" id="CHEBI:61560"/>
        <dbReference type="ChEBI" id="CHEBI:173112"/>
        <dbReference type="EC" id="2.7.7.7"/>
    </reaction>
</comment>
<evidence type="ECO:0000259" key="11">
    <source>
        <dbReference type="Pfam" id="PF01336"/>
    </source>
</evidence>
<dbReference type="Pfam" id="PF14579">
    <property type="entry name" value="HHH_6"/>
    <property type="match status" value="1"/>
</dbReference>
<dbReference type="PANTHER" id="PTHR32294:SF0">
    <property type="entry name" value="DNA POLYMERASE III SUBUNIT ALPHA"/>
    <property type="match status" value="1"/>
</dbReference>
<dbReference type="GO" id="GO:0008408">
    <property type="term" value="F:3'-5' exonuclease activity"/>
    <property type="evidence" value="ECO:0007669"/>
    <property type="project" value="InterPro"/>
</dbReference>
<dbReference type="STRING" id="1121105.GCA_000421665_00303"/>
<dbReference type="GO" id="GO:0005737">
    <property type="term" value="C:cytoplasm"/>
    <property type="evidence" value="ECO:0007669"/>
    <property type="project" value="UniProtKB-SubCell"/>
</dbReference>
<keyword evidence="4 16" id="KW-0808">Transferase</keyword>
<keyword evidence="5 16" id="KW-0548">Nucleotidyltransferase</keyword>
<dbReference type="Pfam" id="PF17657">
    <property type="entry name" value="DNA_pol3_finger"/>
    <property type="match status" value="1"/>
</dbReference>
<evidence type="ECO:0000256" key="9">
    <source>
        <dbReference type="ARBA" id="ARBA00026073"/>
    </source>
</evidence>
<dbReference type="Gene3D" id="1.10.10.1600">
    <property type="entry name" value="Bacterial DNA polymerase III alpha subunit, thumb domain"/>
    <property type="match status" value="1"/>
</dbReference>
<feature type="domain" description="OB" evidence="11">
    <location>
        <begin position="951"/>
        <end position="1015"/>
    </location>
</feature>
<evidence type="ECO:0000256" key="3">
    <source>
        <dbReference type="ARBA" id="ARBA00012417"/>
    </source>
</evidence>
<dbReference type="InterPro" id="IPR041931">
    <property type="entry name" value="DNA_pol3_alpha_thumb_dom"/>
</dbReference>
<evidence type="ECO:0000313" key="17">
    <source>
        <dbReference type="Proteomes" id="UP000262195"/>
    </source>
</evidence>
<evidence type="ECO:0000256" key="8">
    <source>
        <dbReference type="ARBA" id="ARBA00025611"/>
    </source>
</evidence>
<dbReference type="NCBIfam" id="TIGR00594">
    <property type="entry name" value="polc"/>
    <property type="match status" value="1"/>
</dbReference>
<evidence type="ECO:0000256" key="5">
    <source>
        <dbReference type="ARBA" id="ARBA00022695"/>
    </source>
</evidence>
<comment type="caution">
    <text evidence="16">The sequence shown here is derived from an EMBL/GenBank/DDBJ whole genome shotgun (WGS) entry which is preliminary data.</text>
</comment>
<dbReference type="Pfam" id="PF07733">
    <property type="entry name" value="DNA_pol3_alpha"/>
    <property type="match status" value="1"/>
</dbReference>
<dbReference type="InterPro" id="IPR004805">
    <property type="entry name" value="DnaE2/DnaE/PolC"/>
</dbReference>
<feature type="domain" description="DNA polymerase III alpha subunit finger" evidence="15">
    <location>
        <begin position="536"/>
        <end position="696"/>
    </location>
</feature>
<gene>
    <name evidence="16" type="primary">dnaE</name>
    <name evidence="16" type="ORF">DIW15_00645</name>
</gene>